<dbReference type="SUPFAM" id="SSF55729">
    <property type="entry name" value="Acyl-CoA N-acyltransferases (Nat)"/>
    <property type="match status" value="1"/>
</dbReference>
<comment type="caution">
    <text evidence="3">The sequence shown here is derived from an EMBL/GenBank/DDBJ whole genome shotgun (WGS) entry which is preliminary data.</text>
</comment>
<dbReference type="InterPro" id="IPR000182">
    <property type="entry name" value="GNAT_dom"/>
</dbReference>
<evidence type="ECO:0000313" key="4">
    <source>
        <dbReference type="Proteomes" id="UP001500034"/>
    </source>
</evidence>
<dbReference type="PANTHER" id="PTHR43610:SF1">
    <property type="entry name" value="N-ACETYLTRANSFERASE DOMAIN-CONTAINING PROTEIN"/>
    <property type="match status" value="1"/>
</dbReference>
<feature type="compositionally biased region" description="Pro residues" evidence="1">
    <location>
        <begin position="208"/>
        <end position="234"/>
    </location>
</feature>
<accession>A0ABP7PFZ1</accession>
<evidence type="ECO:0000256" key="1">
    <source>
        <dbReference type="SAM" id="MobiDB-lite"/>
    </source>
</evidence>
<dbReference type="InterPro" id="IPR016181">
    <property type="entry name" value="Acyl_CoA_acyltransferase"/>
</dbReference>
<feature type="region of interest" description="Disordered" evidence="1">
    <location>
        <begin position="197"/>
        <end position="242"/>
    </location>
</feature>
<dbReference type="Proteomes" id="UP001500034">
    <property type="component" value="Unassembled WGS sequence"/>
</dbReference>
<dbReference type="Gene3D" id="3.40.630.30">
    <property type="match status" value="1"/>
</dbReference>
<dbReference type="Pfam" id="PF13302">
    <property type="entry name" value="Acetyltransf_3"/>
    <property type="match status" value="1"/>
</dbReference>
<dbReference type="PANTHER" id="PTHR43610">
    <property type="entry name" value="BLL6696 PROTEIN"/>
    <property type="match status" value="1"/>
</dbReference>
<feature type="domain" description="N-acetyltransferase" evidence="2">
    <location>
        <begin position="15"/>
        <end position="180"/>
    </location>
</feature>
<protein>
    <submittedName>
        <fullName evidence="3">GNAT family protein</fullName>
    </submittedName>
</protein>
<keyword evidence="4" id="KW-1185">Reference proteome</keyword>
<reference evidence="4" key="1">
    <citation type="journal article" date="2019" name="Int. J. Syst. Evol. Microbiol.">
        <title>The Global Catalogue of Microorganisms (GCM) 10K type strain sequencing project: providing services to taxonomists for standard genome sequencing and annotation.</title>
        <authorList>
            <consortium name="The Broad Institute Genomics Platform"/>
            <consortium name="The Broad Institute Genome Sequencing Center for Infectious Disease"/>
            <person name="Wu L."/>
            <person name="Ma J."/>
        </authorList>
    </citation>
    <scope>NUCLEOTIDE SEQUENCE [LARGE SCALE GENOMIC DNA]</scope>
    <source>
        <strain evidence="4">JCM 17027</strain>
    </source>
</reference>
<evidence type="ECO:0000259" key="2">
    <source>
        <dbReference type="PROSITE" id="PS51186"/>
    </source>
</evidence>
<dbReference type="RefSeq" id="WP_345590398.1">
    <property type="nucleotide sequence ID" value="NZ_BAABCQ010000020.1"/>
</dbReference>
<dbReference type="EMBL" id="BAABCQ010000020">
    <property type="protein sequence ID" value="GAA3964559.1"/>
    <property type="molecule type" value="Genomic_DNA"/>
</dbReference>
<name>A0ABP7PFZ1_9ACTN</name>
<proteinExistence type="predicted"/>
<evidence type="ECO:0000313" key="3">
    <source>
        <dbReference type="EMBL" id="GAA3964559.1"/>
    </source>
</evidence>
<sequence>MTFALKGPALEGTLVRLEPLGPQHAADLAVAAEEERGTYAFTWVPRADEVGAYIDAQLARAATGRLAPYAQVSLTTGRAVGATSYWEPRSWLTDDALDAIEVGFTWLARSAQGTGVNAEAKLLLFRHAFEVWRVSRVDLKTDARNSRSRAAIESVGARFEGVLRNWSRSWAPGEEGRLRDSAIYSVTAAEWPRCRERMEHRVRSASSPSPPLSPSPSPSESPSPSRPPSPPPSTAPFLSPVT</sequence>
<gene>
    <name evidence="3" type="ORF">GCM10022384_15590</name>
</gene>
<dbReference type="PROSITE" id="PS51186">
    <property type="entry name" value="GNAT"/>
    <property type="match status" value="1"/>
</dbReference>
<organism evidence="3 4">
    <name type="scientific">Streptomyces marokkonensis</name>
    <dbReference type="NCBI Taxonomy" id="324855"/>
    <lineage>
        <taxon>Bacteria</taxon>
        <taxon>Bacillati</taxon>
        <taxon>Actinomycetota</taxon>
        <taxon>Actinomycetes</taxon>
        <taxon>Kitasatosporales</taxon>
        <taxon>Streptomycetaceae</taxon>
        <taxon>Streptomyces</taxon>
    </lineage>
</organism>